<feature type="signal peptide" evidence="3">
    <location>
        <begin position="1"/>
        <end position="19"/>
    </location>
</feature>
<evidence type="ECO:0000259" key="4">
    <source>
        <dbReference type="PROSITE" id="PS51387"/>
    </source>
</evidence>
<evidence type="ECO:0000256" key="3">
    <source>
        <dbReference type="SAM" id="SignalP"/>
    </source>
</evidence>
<dbReference type="InterPro" id="IPR006094">
    <property type="entry name" value="Oxid_FAD_bind_N"/>
</dbReference>
<dbReference type="InterPro" id="IPR016166">
    <property type="entry name" value="FAD-bd_PCMH"/>
</dbReference>
<dbReference type="AlphaFoldDB" id="A0AAD4GVS0"/>
<comment type="caution">
    <text evidence="5">The sequence shown here is derived from an EMBL/GenBank/DDBJ whole genome shotgun (WGS) entry which is preliminary data.</text>
</comment>
<dbReference type="SUPFAM" id="SSF56176">
    <property type="entry name" value="FAD-binding/transporter-associated domain-like"/>
    <property type="match status" value="1"/>
</dbReference>
<evidence type="ECO:0000256" key="2">
    <source>
        <dbReference type="ARBA" id="ARBA00023002"/>
    </source>
</evidence>
<dbReference type="PROSITE" id="PS51387">
    <property type="entry name" value="FAD_PCMH"/>
    <property type="match status" value="1"/>
</dbReference>
<accession>A0AAD4GVS0</accession>
<gene>
    <name evidence="5" type="ORF">FE257_007074</name>
</gene>
<proteinExistence type="inferred from homology"/>
<dbReference type="EMBL" id="VCAU01000033">
    <property type="protein sequence ID" value="KAF9889768.1"/>
    <property type="molecule type" value="Genomic_DNA"/>
</dbReference>
<reference evidence="5" key="1">
    <citation type="journal article" date="2019" name="Beilstein J. Org. Chem.">
        <title>Nanangenines: drimane sesquiterpenoids as the dominant metabolite cohort of a novel Australian fungus, Aspergillus nanangensis.</title>
        <authorList>
            <person name="Lacey H.J."/>
            <person name="Gilchrist C.L.M."/>
            <person name="Crombie A."/>
            <person name="Kalaitzis J.A."/>
            <person name="Vuong D."/>
            <person name="Rutledge P.J."/>
            <person name="Turner P."/>
            <person name="Pitt J.I."/>
            <person name="Lacey E."/>
            <person name="Chooi Y.H."/>
            <person name="Piggott A.M."/>
        </authorList>
    </citation>
    <scope>NUCLEOTIDE SEQUENCE</scope>
    <source>
        <strain evidence="5">MST-FP2251</strain>
    </source>
</reference>
<protein>
    <recommendedName>
        <fullName evidence="4">FAD-binding PCMH-type domain-containing protein</fullName>
    </recommendedName>
</protein>
<keyword evidence="3" id="KW-0732">Signal</keyword>
<dbReference type="Pfam" id="PF01565">
    <property type="entry name" value="FAD_binding_4"/>
    <property type="match status" value="1"/>
</dbReference>
<dbReference type="InterPro" id="IPR050432">
    <property type="entry name" value="FAD-linked_Oxidoreductases_BP"/>
</dbReference>
<evidence type="ECO:0000256" key="1">
    <source>
        <dbReference type="ARBA" id="ARBA00005466"/>
    </source>
</evidence>
<evidence type="ECO:0000313" key="5">
    <source>
        <dbReference type="EMBL" id="KAF9889768.1"/>
    </source>
</evidence>
<reference evidence="5" key="2">
    <citation type="submission" date="2020-02" db="EMBL/GenBank/DDBJ databases">
        <authorList>
            <person name="Gilchrist C.L.M."/>
            <person name="Chooi Y.-H."/>
        </authorList>
    </citation>
    <scope>NUCLEOTIDE SEQUENCE</scope>
    <source>
        <strain evidence="5">MST-FP2251</strain>
    </source>
</reference>
<evidence type="ECO:0000313" key="6">
    <source>
        <dbReference type="Proteomes" id="UP001194746"/>
    </source>
</evidence>
<dbReference type="Gene3D" id="3.30.465.10">
    <property type="match status" value="2"/>
</dbReference>
<comment type="similarity">
    <text evidence="1">Belongs to the oxygen-dependent FAD-linked oxidoreductase family.</text>
</comment>
<keyword evidence="2" id="KW-0560">Oxidoreductase</keyword>
<dbReference type="Proteomes" id="UP001194746">
    <property type="component" value="Unassembled WGS sequence"/>
</dbReference>
<dbReference type="InterPro" id="IPR012951">
    <property type="entry name" value="BBE"/>
</dbReference>
<dbReference type="PANTHER" id="PTHR13878">
    <property type="entry name" value="GULONOLACTONE OXIDASE"/>
    <property type="match status" value="1"/>
</dbReference>
<feature type="domain" description="FAD-binding PCMH-type" evidence="4">
    <location>
        <begin position="115"/>
        <end position="303"/>
    </location>
</feature>
<dbReference type="GO" id="GO:0016491">
    <property type="term" value="F:oxidoreductase activity"/>
    <property type="evidence" value="ECO:0007669"/>
    <property type="project" value="UniProtKB-KW"/>
</dbReference>
<dbReference type="PANTHER" id="PTHR13878:SF155">
    <property type="entry name" value="ALCOHOL OXIDASE, PUTATIVE (AFU_ORTHOLOGUE AFUA_4G00430)-RELATED"/>
    <property type="match status" value="1"/>
</dbReference>
<dbReference type="InterPro" id="IPR036318">
    <property type="entry name" value="FAD-bd_PCMH-like_sf"/>
</dbReference>
<dbReference type="GO" id="GO:0071949">
    <property type="term" value="F:FAD binding"/>
    <property type="evidence" value="ECO:0007669"/>
    <property type="project" value="InterPro"/>
</dbReference>
<name>A0AAD4GVS0_ASPNN</name>
<feature type="chain" id="PRO_5042239147" description="FAD-binding PCMH-type domain-containing protein" evidence="3">
    <location>
        <begin position="20"/>
        <end position="589"/>
    </location>
</feature>
<sequence length="589" mass="62709">MYFQVKIIFALTASIGVNAASILCHCKPSQSCWPTAQGWSSLNGTIGGNLVEVVPLASPCHDPKYDAAACAVVQANSPDSVYRSAQSGALQWQNWEASAEQSQQCYVDSPRSIPCGQGRVSLFSAEVETAAQIQDVVKFAVKRNIKLVIKNTGHDFLGRSSAPFSLQISTHKMKNMSVIDKFVPTMPSGASPPAGVKAVKLAAGVQQHELYAYLATQNTMVVLGSSNTVGAAGGYIQGGGHSLLGWTAGMASDNALEFTVVTAEGSLVTANAYQNTDLFFALRGGGGGTWGVVTSVTVKAHPDYPVIFTLTNYTLPTPDTTFWDGIEAFHNHLVALNDNGGTGYYYITPISPIAANQSVATFTLQMWFVNQTDTAMVTSLLSPLLTDLQNATGTTPGFRVIPFPTMTSMYNTLFTGSDSTGLLVQLGSRLISRSFVNSPGAPAKIARSLSGIKVGPADYIEGNVVAGGQVAANSGIDSALNPAWRKTVVHLLFTRQWTATTTFIEQAAIKANITYGGVPILKSFEPGRMGAYLNEADANESNFQDSFWGANYEKLIAIKSAWDPNGVFISRKGVGSESWDDQGNCRVKL</sequence>
<dbReference type="Pfam" id="PF08031">
    <property type="entry name" value="BBE"/>
    <property type="match status" value="1"/>
</dbReference>
<organism evidence="5 6">
    <name type="scientific">Aspergillus nanangensis</name>
    <dbReference type="NCBI Taxonomy" id="2582783"/>
    <lineage>
        <taxon>Eukaryota</taxon>
        <taxon>Fungi</taxon>
        <taxon>Dikarya</taxon>
        <taxon>Ascomycota</taxon>
        <taxon>Pezizomycotina</taxon>
        <taxon>Eurotiomycetes</taxon>
        <taxon>Eurotiomycetidae</taxon>
        <taxon>Eurotiales</taxon>
        <taxon>Aspergillaceae</taxon>
        <taxon>Aspergillus</taxon>
        <taxon>Aspergillus subgen. Circumdati</taxon>
    </lineage>
</organism>
<dbReference type="InterPro" id="IPR016169">
    <property type="entry name" value="FAD-bd_PCMH_sub2"/>
</dbReference>
<keyword evidence="6" id="KW-1185">Reference proteome</keyword>